<comment type="similarity">
    <text evidence="3 11">Belongs to the NadD family.</text>
</comment>
<dbReference type="GO" id="GO:0004515">
    <property type="term" value="F:nicotinate-nucleotide adenylyltransferase activity"/>
    <property type="evidence" value="ECO:0007669"/>
    <property type="project" value="UniProtKB-UniRule"/>
</dbReference>
<dbReference type="AlphaFoldDB" id="G2LE34"/>
<organism evidence="14 15">
    <name type="scientific">Chloracidobacterium thermophilum (strain B)</name>
    <dbReference type="NCBI Taxonomy" id="981222"/>
    <lineage>
        <taxon>Bacteria</taxon>
        <taxon>Pseudomonadati</taxon>
        <taxon>Acidobacteriota</taxon>
        <taxon>Terriglobia</taxon>
        <taxon>Terriglobales</taxon>
        <taxon>Acidobacteriaceae</taxon>
        <taxon>Chloracidobacterium</taxon>
    </lineage>
</organism>
<dbReference type="UniPathway" id="UPA00253">
    <property type="reaction ID" value="UER00332"/>
</dbReference>
<dbReference type="InterPro" id="IPR005248">
    <property type="entry name" value="NadD/NMNAT"/>
</dbReference>
<evidence type="ECO:0000256" key="10">
    <source>
        <dbReference type="ARBA" id="ARBA00048721"/>
    </source>
</evidence>
<evidence type="ECO:0000256" key="6">
    <source>
        <dbReference type="ARBA" id="ARBA00022695"/>
    </source>
</evidence>
<dbReference type="InterPro" id="IPR004821">
    <property type="entry name" value="Cyt_trans-like"/>
</dbReference>
<proteinExistence type="inferred from homology"/>
<comment type="catalytic activity">
    <reaction evidence="10 11">
        <text>nicotinate beta-D-ribonucleotide + ATP + H(+) = deamido-NAD(+) + diphosphate</text>
        <dbReference type="Rhea" id="RHEA:22860"/>
        <dbReference type="ChEBI" id="CHEBI:15378"/>
        <dbReference type="ChEBI" id="CHEBI:30616"/>
        <dbReference type="ChEBI" id="CHEBI:33019"/>
        <dbReference type="ChEBI" id="CHEBI:57502"/>
        <dbReference type="ChEBI" id="CHEBI:58437"/>
        <dbReference type="EC" id="2.7.7.18"/>
    </reaction>
</comment>
<dbReference type="STRING" id="981222.Cabther_A0330"/>
<dbReference type="Gene3D" id="3.40.50.620">
    <property type="entry name" value="HUPs"/>
    <property type="match status" value="1"/>
</dbReference>
<dbReference type="EC" id="2.7.7.18" evidence="11"/>
<dbReference type="HAMAP" id="MF_00244">
    <property type="entry name" value="NaMN_adenylyltr"/>
    <property type="match status" value="1"/>
</dbReference>
<evidence type="ECO:0000256" key="1">
    <source>
        <dbReference type="ARBA" id="ARBA00002324"/>
    </source>
</evidence>
<dbReference type="PANTHER" id="PTHR39321:SF3">
    <property type="entry name" value="PHOSPHOPANTETHEINE ADENYLYLTRANSFERASE"/>
    <property type="match status" value="1"/>
</dbReference>
<evidence type="ECO:0000259" key="13">
    <source>
        <dbReference type="Pfam" id="PF01467"/>
    </source>
</evidence>
<keyword evidence="5 11" id="KW-0808">Transferase</keyword>
<keyword evidence="8 11" id="KW-0067">ATP-binding</keyword>
<feature type="region of interest" description="Disordered" evidence="12">
    <location>
        <begin position="1"/>
        <end position="37"/>
    </location>
</feature>
<name>G2LE34_CHLTF</name>
<comment type="pathway">
    <text evidence="2 11">Cofactor biosynthesis; NAD(+) biosynthesis; deamido-NAD(+) from nicotinate D-ribonucleotide: step 1/1.</text>
</comment>
<dbReference type="NCBIfam" id="TIGR00482">
    <property type="entry name" value="nicotinate (nicotinamide) nucleotide adenylyltransferase"/>
    <property type="match status" value="1"/>
</dbReference>
<accession>G2LE34</accession>
<dbReference type="PANTHER" id="PTHR39321">
    <property type="entry name" value="NICOTINATE-NUCLEOTIDE ADENYLYLTRANSFERASE-RELATED"/>
    <property type="match status" value="1"/>
</dbReference>
<evidence type="ECO:0000256" key="9">
    <source>
        <dbReference type="ARBA" id="ARBA00023027"/>
    </source>
</evidence>
<dbReference type="EMBL" id="CP002514">
    <property type="protein sequence ID" value="AEP11096.1"/>
    <property type="molecule type" value="Genomic_DNA"/>
</dbReference>
<dbReference type="InterPro" id="IPR014729">
    <property type="entry name" value="Rossmann-like_a/b/a_fold"/>
</dbReference>
<evidence type="ECO:0000256" key="7">
    <source>
        <dbReference type="ARBA" id="ARBA00022741"/>
    </source>
</evidence>
<evidence type="ECO:0000256" key="12">
    <source>
        <dbReference type="SAM" id="MobiDB-lite"/>
    </source>
</evidence>
<evidence type="ECO:0000256" key="3">
    <source>
        <dbReference type="ARBA" id="ARBA00009014"/>
    </source>
</evidence>
<gene>
    <name evidence="11" type="primary">nadD</name>
    <name evidence="14" type="ordered locus">Cabther_A0330</name>
</gene>
<dbReference type="CDD" id="cd02165">
    <property type="entry name" value="NMNAT"/>
    <property type="match status" value="1"/>
</dbReference>
<keyword evidence="15" id="KW-1185">Reference proteome</keyword>
<dbReference type="HOGENOM" id="CLU_069765_1_1_0"/>
<dbReference type="RefSeq" id="WP_014098834.1">
    <property type="nucleotide sequence ID" value="NC_016024.1"/>
</dbReference>
<evidence type="ECO:0000313" key="14">
    <source>
        <dbReference type="EMBL" id="AEP11096.1"/>
    </source>
</evidence>
<dbReference type="OrthoDB" id="5295945at2"/>
<evidence type="ECO:0000256" key="8">
    <source>
        <dbReference type="ARBA" id="ARBA00022840"/>
    </source>
</evidence>
<keyword evidence="9 11" id="KW-0520">NAD</keyword>
<protein>
    <recommendedName>
        <fullName evidence="11">Probable nicotinate-nucleotide adenylyltransferase</fullName>
        <ecNumber evidence="11">2.7.7.18</ecNumber>
    </recommendedName>
    <alternativeName>
        <fullName evidence="11">Deamido-NAD(+) diphosphorylase</fullName>
    </alternativeName>
    <alternativeName>
        <fullName evidence="11">Deamido-NAD(+) pyrophosphorylase</fullName>
    </alternativeName>
    <alternativeName>
        <fullName evidence="11">Nicotinate mononucleotide adenylyltransferase</fullName>
        <shortName evidence="11">NaMN adenylyltransferase</shortName>
    </alternativeName>
</protein>
<reference evidence="14 15" key="1">
    <citation type="journal article" date="2012" name="Environ. Microbiol.">
        <title>Complete genome of Candidatus Chloracidobacterium thermophilum, a chlorophyll-based photoheterotroph belonging to the phylum Acidobacteria.</title>
        <authorList>
            <person name="Garcia Costas A.M."/>
            <person name="Liu Z."/>
            <person name="Tomsho L.P."/>
            <person name="Schuster S.C."/>
            <person name="Ward D.M."/>
            <person name="Bryant D.A."/>
        </authorList>
    </citation>
    <scope>NUCLEOTIDE SEQUENCE [LARGE SCALE GENOMIC DNA]</scope>
    <source>
        <strain evidence="14 15">B</strain>
    </source>
</reference>
<evidence type="ECO:0000256" key="2">
    <source>
        <dbReference type="ARBA" id="ARBA00005019"/>
    </source>
</evidence>
<sequence>MTGRTRKPSRPGAAPAGTVPESTVPESTVPAAQPQLPTGNRWRRVGLLGGTFDPIHYGHLRLAESLAAIFNFDELLFIPTYSPPHKDFDRVTSAYHRYAMTVLATLQMDIARVSMVEIFAPERPYTADTVATLRRTYGDETHLFFMMGADSFANLPKWERYQTLLDSCHLIVMTRPKYEVGDLATLAGQYGAGRVIDLRGGRASQRAVTSNLGETGMHVFLTDLFALDVSATDIRQAVSEGRSIARFVPPLVERYIHVYGLYSNGHHA</sequence>
<keyword evidence="7 11" id="KW-0547">Nucleotide-binding</keyword>
<evidence type="ECO:0000256" key="5">
    <source>
        <dbReference type="ARBA" id="ARBA00022679"/>
    </source>
</evidence>
<dbReference type="GO" id="GO:0005524">
    <property type="term" value="F:ATP binding"/>
    <property type="evidence" value="ECO:0007669"/>
    <property type="project" value="UniProtKB-KW"/>
</dbReference>
<evidence type="ECO:0000313" key="15">
    <source>
        <dbReference type="Proteomes" id="UP000006791"/>
    </source>
</evidence>
<keyword evidence="4 11" id="KW-0662">Pyridine nucleotide biosynthesis</keyword>
<dbReference type="SUPFAM" id="SSF52374">
    <property type="entry name" value="Nucleotidylyl transferase"/>
    <property type="match status" value="1"/>
</dbReference>
<dbReference type="Proteomes" id="UP000006791">
    <property type="component" value="Chromosome 1"/>
</dbReference>
<evidence type="ECO:0000256" key="11">
    <source>
        <dbReference type="HAMAP-Rule" id="MF_00244"/>
    </source>
</evidence>
<dbReference type="NCBIfam" id="TIGR00125">
    <property type="entry name" value="cyt_tran_rel"/>
    <property type="match status" value="1"/>
</dbReference>
<dbReference type="Pfam" id="PF01467">
    <property type="entry name" value="CTP_transf_like"/>
    <property type="match status" value="1"/>
</dbReference>
<evidence type="ECO:0000256" key="4">
    <source>
        <dbReference type="ARBA" id="ARBA00022642"/>
    </source>
</evidence>
<keyword evidence="6 11" id="KW-0548">Nucleotidyltransferase</keyword>
<feature type="domain" description="Cytidyltransferase-like" evidence="13">
    <location>
        <begin position="47"/>
        <end position="236"/>
    </location>
</feature>
<comment type="function">
    <text evidence="1 11">Catalyzes the reversible adenylation of nicotinate mononucleotide (NaMN) to nicotinic acid adenine dinucleotide (NaAD).</text>
</comment>
<dbReference type="NCBIfam" id="NF000840">
    <property type="entry name" value="PRK00071.1-3"/>
    <property type="match status" value="1"/>
</dbReference>
<dbReference type="KEGG" id="ctm:Cabther_A0330"/>
<dbReference type="GO" id="GO:0009435">
    <property type="term" value="P:NAD+ biosynthetic process"/>
    <property type="evidence" value="ECO:0007669"/>
    <property type="project" value="UniProtKB-UniRule"/>
</dbReference>